<dbReference type="EMBL" id="KB364744">
    <property type="protein sequence ID" value="ELV12066.1"/>
    <property type="molecule type" value="Genomic_DNA"/>
</dbReference>
<reference evidence="4" key="2">
    <citation type="journal article" date="2013" name="Nat. Commun.">
        <title>Genome of the Chinese tree shrew.</title>
        <authorList>
            <person name="Fan Y."/>
            <person name="Huang Z.Y."/>
            <person name="Cao C.C."/>
            <person name="Chen C.S."/>
            <person name="Chen Y.X."/>
            <person name="Fan D.D."/>
            <person name="He J."/>
            <person name="Hou H.L."/>
            <person name="Hu L."/>
            <person name="Hu X.T."/>
            <person name="Jiang X.T."/>
            <person name="Lai R."/>
            <person name="Lang Y.S."/>
            <person name="Liang B."/>
            <person name="Liao S.G."/>
            <person name="Mu D."/>
            <person name="Ma Y.Y."/>
            <person name="Niu Y.Y."/>
            <person name="Sun X.Q."/>
            <person name="Xia J.Q."/>
            <person name="Xiao J."/>
            <person name="Xiong Z.Q."/>
            <person name="Xu L."/>
            <person name="Yang L."/>
            <person name="Zhang Y."/>
            <person name="Zhao W."/>
            <person name="Zhao X.D."/>
            <person name="Zheng Y.T."/>
            <person name="Zhou J.M."/>
            <person name="Zhu Y.B."/>
            <person name="Zhang G.J."/>
            <person name="Wang J."/>
            <person name="Yao Y.G."/>
        </authorList>
    </citation>
    <scope>NUCLEOTIDE SEQUENCE [LARGE SCALE GENOMIC DNA]</scope>
</reference>
<dbReference type="PANTHER" id="PTHR45418">
    <property type="entry name" value="CANCER/TESTIS ANTIGEN 55"/>
    <property type="match status" value="1"/>
</dbReference>
<evidence type="ECO:0000256" key="2">
    <source>
        <dbReference type="ARBA" id="ARBA00022490"/>
    </source>
</evidence>
<evidence type="ECO:0000313" key="4">
    <source>
        <dbReference type="Proteomes" id="UP000011518"/>
    </source>
</evidence>
<dbReference type="AlphaFoldDB" id="L8YCI3"/>
<dbReference type="GO" id="GO:0005737">
    <property type="term" value="C:cytoplasm"/>
    <property type="evidence" value="ECO:0007669"/>
    <property type="project" value="UniProtKB-SubCell"/>
</dbReference>
<accession>L8YCI3</accession>
<dbReference type="eggNOG" id="KOG1804">
    <property type="taxonomic scope" value="Eukaryota"/>
</dbReference>
<organism evidence="3 4">
    <name type="scientific">Tupaia chinensis</name>
    <name type="common">Chinese tree shrew</name>
    <name type="synonym">Tupaia belangeri chinensis</name>
    <dbReference type="NCBI Taxonomy" id="246437"/>
    <lineage>
        <taxon>Eukaryota</taxon>
        <taxon>Metazoa</taxon>
        <taxon>Chordata</taxon>
        <taxon>Craniata</taxon>
        <taxon>Vertebrata</taxon>
        <taxon>Euteleostomi</taxon>
        <taxon>Mammalia</taxon>
        <taxon>Eutheria</taxon>
        <taxon>Euarchontoglires</taxon>
        <taxon>Scandentia</taxon>
        <taxon>Tupaiidae</taxon>
        <taxon>Tupaia</taxon>
    </lineage>
</organism>
<proteinExistence type="predicted"/>
<dbReference type="Proteomes" id="UP000011518">
    <property type="component" value="Unassembled WGS sequence"/>
</dbReference>
<comment type="subcellular location">
    <subcellularLocation>
        <location evidence="1">Cytoplasm</location>
    </subcellularLocation>
</comment>
<dbReference type="STRING" id="246437.L8YCI3"/>
<gene>
    <name evidence="3" type="ORF">TREES_T100015338</name>
</gene>
<evidence type="ECO:0000313" key="3">
    <source>
        <dbReference type="EMBL" id="ELV12066.1"/>
    </source>
</evidence>
<dbReference type="InParanoid" id="L8YCI3"/>
<reference evidence="4" key="1">
    <citation type="submission" date="2012-07" db="EMBL/GenBank/DDBJ databases">
        <title>Genome of the Chinese tree shrew, a rising model animal genetically related to primates.</title>
        <authorList>
            <person name="Zhang G."/>
            <person name="Fan Y."/>
            <person name="Yao Y."/>
            <person name="Huang Z."/>
        </authorList>
    </citation>
    <scope>NUCLEOTIDE SEQUENCE [LARGE SCALE GENOMIC DNA]</scope>
</reference>
<keyword evidence="4" id="KW-1185">Reference proteome</keyword>
<evidence type="ECO:0000256" key="1">
    <source>
        <dbReference type="ARBA" id="ARBA00004496"/>
    </source>
</evidence>
<protein>
    <submittedName>
        <fullName evidence="3">Uncharacterized protein</fullName>
    </submittedName>
</protein>
<sequence length="209" mass="23125">MLRLLRRVVNFFRRREDPAQEQRPLQAEHQQGNTRLKCIHGVVTSFYGDYGLISGSIYFSYDVVTGKVPVKIGQKVAVVVEEDAASHGLKAIKVDVLCDDTADSEPSDLGTRILTACVTSVRTDAVYISKKTCFSLDIVSEGYMPYKGDGLEVEYSLLPGTSKIKVHAVKPMNCKHVEKDKKGPQIPPSGHGLKQYPPNRSLLQAVLSY</sequence>
<dbReference type="PANTHER" id="PTHR45418:SF1">
    <property type="entry name" value="CANCER_TESTIS ANTIGEN 55"/>
    <property type="match status" value="1"/>
</dbReference>
<keyword evidence="2" id="KW-0963">Cytoplasm</keyword>
<name>L8YCI3_TUPCH</name>